<dbReference type="Proteomes" id="UP000016930">
    <property type="component" value="Unassembled WGS sequence"/>
</dbReference>
<organism evidence="2 3">
    <name type="scientific">Ceriporiopsis subvermispora (strain B)</name>
    <name type="common">White-rot fungus</name>
    <name type="synonym">Gelatoporia subvermispora</name>
    <dbReference type="NCBI Taxonomy" id="914234"/>
    <lineage>
        <taxon>Eukaryota</taxon>
        <taxon>Fungi</taxon>
        <taxon>Dikarya</taxon>
        <taxon>Basidiomycota</taxon>
        <taxon>Agaricomycotina</taxon>
        <taxon>Agaricomycetes</taxon>
        <taxon>Polyporales</taxon>
        <taxon>Gelatoporiaceae</taxon>
        <taxon>Gelatoporia</taxon>
    </lineage>
</organism>
<evidence type="ECO:0000256" key="1">
    <source>
        <dbReference type="SAM" id="Phobius"/>
    </source>
</evidence>
<feature type="transmembrane region" description="Helical" evidence="1">
    <location>
        <begin position="29"/>
        <end position="50"/>
    </location>
</feature>
<keyword evidence="1" id="KW-1133">Transmembrane helix</keyword>
<dbReference type="EMBL" id="KB445812">
    <property type="protein sequence ID" value="EMD32282.1"/>
    <property type="molecule type" value="Genomic_DNA"/>
</dbReference>
<dbReference type="AlphaFoldDB" id="M2R212"/>
<gene>
    <name evidence="2" type="ORF">CERSUDRAFT_118993</name>
</gene>
<reference evidence="2 3" key="1">
    <citation type="journal article" date="2012" name="Proc. Natl. Acad. Sci. U.S.A.">
        <title>Comparative genomics of Ceriporiopsis subvermispora and Phanerochaete chrysosporium provide insight into selective ligninolysis.</title>
        <authorList>
            <person name="Fernandez-Fueyo E."/>
            <person name="Ruiz-Duenas F.J."/>
            <person name="Ferreira P."/>
            <person name="Floudas D."/>
            <person name="Hibbett D.S."/>
            <person name="Canessa P."/>
            <person name="Larrondo L.F."/>
            <person name="James T.Y."/>
            <person name="Seelenfreund D."/>
            <person name="Lobos S."/>
            <person name="Polanco R."/>
            <person name="Tello M."/>
            <person name="Honda Y."/>
            <person name="Watanabe T."/>
            <person name="Watanabe T."/>
            <person name="Ryu J.S."/>
            <person name="Kubicek C.P."/>
            <person name="Schmoll M."/>
            <person name="Gaskell J."/>
            <person name="Hammel K.E."/>
            <person name="St John F.J."/>
            <person name="Vanden Wymelenberg A."/>
            <person name="Sabat G."/>
            <person name="Splinter BonDurant S."/>
            <person name="Syed K."/>
            <person name="Yadav J.S."/>
            <person name="Doddapaneni H."/>
            <person name="Subramanian V."/>
            <person name="Lavin J.L."/>
            <person name="Oguiza J.A."/>
            <person name="Perez G."/>
            <person name="Pisabarro A.G."/>
            <person name="Ramirez L."/>
            <person name="Santoyo F."/>
            <person name="Master E."/>
            <person name="Coutinho P.M."/>
            <person name="Henrissat B."/>
            <person name="Lombard V."/>
            <person name="Magnuson J.K."/>
            <person name="Kuees U."/>
            <person name="Hori C."/>
            <person name="Igarashi K."/>
            <person name="Samejima M."/>
            <person name="Held B.W."/>
            <person name="Barry K.W."/>
            <person name="LaButti K.M."/>
            <person name="Lapidus A."/>
            <person name="Lindquist E.A."/>
            <person name="Lucas S.M."/>
            <person name="Riley R."/>
            <person name="Salamov A.A."/>
            <person name="Hoffmeister D."/>
            <person name="Schwenk D."/>
            <person name="Hadar Y."/>
            <person name="Yarden O."/>
            <person name="de Vries R.P."/>
            <person name="Wiebenga A."/>
            <person name="Stenlid J."/>
            <person name="Eastwood D."/>
            <person name="Grigoriev I.V."/>
            <person name="Berka R.M."/>
            <person name="Blanchette R.A."/>
            <person name="Kersten P."/>
            <person name="Martinez A.T."/>
            <person name="Vicuna R."/>
            <person name="Cullen D."/>
        </authorList>
    </citation>
    <scope>NUCLEOTIDE SEQUENCE [LARGE SCALE GENOMIC DNA]</scope>
    <source>
        <strain evidence="2 3">B</strain>
    </source>
</reference>
<protein>
    <submittedName>
        <fullName evidence="2">Uncharacterized protein</fullName>
    </submittedName>
</protein>
<proteinExistence type="predicted"/>
<feature type="transmembrane region" description="Helical" evidence="1">
    <location>
        <begin position="70"/>
        <end position="91"/>
    </location>
</feature>
<feature type="transmembrane region" description="Helical" evidence="1">
    <location>
        <begin position="112"/>
        <end position="137"/>
    </location>
</feature>
<dbReference type="OrthoDB" id="3357408at2759"/>
<dbReference type="HOGENOM" id="CLU_044614_1_3_1"/>
<name>M2R212_CERS8</name>
<keyword evidence="1" id="KW-0812">Transmembrane</keyword>
<accession>M2R212</accession>
<sequence>MKIIDQFVQTLIGDAILIYRCWVVYDGRIMVVIASSLMWAATLVLSMLVTVRSAAIDTASGINDPSLKPYITSVFTLTVALNIITTSLIILRISRISGEVRQYIAGRQRMHHAIRIIIESGLLYTLTAFITLVTVVTKTNADYIPADSLVQVTGIAFDLMIIRFDNHLNKTTVVEPPIWLSSRPGVRSSSYTMPSIIPAVHIEVLQETSPEKEPRSKNVSV</sequence>
<evidence type="ECO:0000313" key="3">
    <source>
        <dbReference type="Proteomes" id="UP000016930"/>
    </source>
</evidence>
<evidence type="ECO:0000313" key="2">
    <source>
        <dbReference type="EMBL" id="EMD32282.1"/>
    </source>
</evidence>
<keyword evidence="1" id="KW-0472">Membrane</keyword>
<keyword evidence="3" id="KW-1185">Reference proteome</keyword>